<keyword evidence="6" id="KW-1185">Reference proteome</keyword>
<evidence type="ECO:0000256" key="1">
    <source>
        <dbReference type="ARBA" id="ARBA00023002"/>
    </source>
</evidence>
<accession>A0A6G4V343</accession>
<dbReference type="InterPro" id="IPR050741">
    <property type="entry name" value="Acyl-CoA_dehydrogenase"/>
</dbReference>
<comment type="similarity">
    <text evidence="2">Belongs to the HpaH/HsaA monooxygenase family.</text>
</comment>
<dbReference type="RefSeq" id="WP_165257826.1">
    <property type="nucleotide sequence ID" value="NZ_JAAKZY010000028.1"/>
</dbReference>
<dbReference type="Gene3D" id="1.10.540.10">
    <property type="entry name" value="Acyl-CoA dehydrogenase/oxidase, N-terminal domain"/>
    <property type="match status" value="1"/>
</dbReference>
<gene>
    <name evidence="5" type="ORF">G5C60_11650</name>
</gene>
<dbReference type="Gene3D" id="1.20.140.10">
    <property type="entry name" value="Butyryl-CoA Dehydrogenase, subunit A, domain 3"/>
    <property type="match status" value="1"/>
</dbReference>
<reference evidence="5 6" key="1">
    <citation type="submission" date="2020-02" db="EMBL/GenBank/DDBJ databases">
        <title>Whole-genome analyses of novel actinobacteria.</title>
        <authorList>
            <person name="Sahin N."/>
            <person name="Gencbay T."/>
        </authorList>
    </citation>
    <scope>NUCLEOTIDE SEQUENCE [LARGE SCALE GENOMIC DNA]</scope>
    <source>
        <strain evidence="5 6">HC44</strain>
    </source>
</reference>
<dbReference type="GO" id="GO:0033539">
    <property type="term" value="P:fatty acid beta-oxidation using acyl-CoA dehydrogenase"/>
    <property type="evidence" value="ECO:0007669"/>
    <property type="project" value="TreeGrafter"/>
</dbReference>
<keyword evidence="1" id="KW-0560">Oxidoreductase</keyword>
<dbReference type="InterPro" id="IPR037069">
    <property type="entry name" value="AcylCoA_DH/ox_N_sf"/>
</dbReference>
<dbReference type="InterPro" id="IPR013786">
    <property type="entry name" value="AcylCoA_DH/ox_N"/>
</dbReference>
<dbReference type="PIRSF" id="PIRSF016578">
    <property type="entry name" value="HsaA"/>
    <property type="match status" value="1"/>
</dbReference>
<organism evidence="5 6">
    <name type="scientific">Streptomyces scabichelini</name>
    <dbReference type="NCBI Taxonomy" id="2711217"/>
    <lineage>
        <taxon>Bacteria</taxon>
        <taxon>Bacillati</taxon>
        <taxon>Actinomycetota</taxon>
        <taxon>Actinomycetes</taxon>
        <taxon>Kitasatosporales</taxon>
        <taxon>Streptomycetaceae</taxon>
        <taxon>Streptomyces</taxon>
    </lineage>
</organism>
<dbReference type="InterPro" id="IPR009100">
    <property type="entry name" value="AcylCoA_DH/oxidase_NM_dom_sf"/>
</dbReference>
<dbReference type="AlphaFoldDB" id="A0A6G4V343"/>
<dbReference type="GO" id="GO:0016712">
    <property type="term" value="F:oxidoreductase activity, acting on paired donors, with incorporation or reduction of molecular oxygen, reduced flavin or flavoprotein as one donor, and incorporation of one atom of oxygen"/>
    <property type="evidence" value="ECO:0007669"/>
    <property type="project" value="TreeGrafter"/>
</dbReference>
<dbReference type="SUPFAM" id="SSF47203">
    <property type="entry name" value="Acyl-CoA dehydrogenase C-terminal domain-like"/>
    <property type="match status" value="1"/>
</dbReference>
<sequence length="360" mass="38452">MIDYSTEDETIRVLRAHAENAEQNDRPAAESLEALRKDGVFALRTPREYGGAWAGAEAVARRLTGLGRACPSTAWIAGTCVTAKNITAKCFPDELVSEVFADPDALFCGTGVPAGQGERVPGGVRVSGRWPYVSGCEDAAWAGFGLLIDGEFSFALVPTADLAIERTWHMAGMRGTGSHTLVAEDILVSAERVASAERIEAANPFSFGDRLLYAMTVLGPVLGAARGALDAINAMFASDRKPFMTAYSRMGDSPGARHWLAEATHLVNRAENTMLAVARAADTAELSEADDARLHMDLADAGRDCRAAVERMLDLHGASGFNNANVLQRYWRDIAVGSRHPHLNPYLAAETFGTGLAAVS</sequence>
<dbReference type="SUPFAM" id="SSF56645">
    <property type="entry name" value="Acyl-CoA dehydrogenase NM domain-like"/>
    <property type="match status" value="1"/>
</dbReference>
<dbReference type="PANTHER" id="PTHR48083">
    <property type="entry name" value="MEDIUM-CHAIN SPECIFIC ACYL-COA DEHYDROGENASE, MITOCHONDRIAL-RELATED"/>
    <property type="match status" value="1"/>
</dbReference>
<dbReference type="InterPro" id="IPR036250">
    <property type="entry name" value="AcylCo_DH-like_C"/>
</dbReference>
<feature type="domain" description="Acyl-CoA dehydrogenase C-terminal" evidence="4">
    <location>
        <begin position="219"/>
        <end position="344"/>
    </location>
</feature>
<proteinExistence type="inferred from homology"/>
<comment type="caution">
    <text evidence="5">The sequence shown here is derived from an EMBL/GenBank/DDBJ whole genome shotgun (WGS) entry which is preliminary data.</text>
</comment>
<dbReference type="Proteomes" id="UP000472335">
    <property type="component" value="Unassembled WGS sequence"/>
</dbReference>
<evidence type="ECO:0000313" key="5">
    <source>
        <dbReference type="EMBL" id="NGO08274.1"/>
    </source>
</evidence>
<name>A0A6G4V343_9ACTN</name>
<dbReference type="GO" id="GO:0003995">
    <property type="term" value="F:acyl-CoA dehydrogenase activity"/>
    <property type="evidence" value="ECO:0007669"/>
    <property type="project" value="TreeGrafter"/>
</dbReference>
<feature type="domain" description="Acyl-CoA dehydrogenase/oxidase N-terminal" evidence="3">
    <location>
        <begin position="13"/>
        <end position="79"/>
    </location>
</feature>
<dbReference type="Pfam" id="PF02771">
    <property type="entry name" value="Acyl-CoA_dh_N"/>
    <property type="match status" value="1"/>
</dbReference>
<dbReference type="InterPro" id="IPR013107">
    <property type="entry name" value="Acyl-CoA_DH_C"/>
</dbReference>
<dbReference type="Gene3D" id="2.40.110.10">
    <property type="entry name" value="Butyryl-CoA Dehydrogenase, subunit A, domain 2"/>
    <property type="match status" value="1"/>
</dbReference>
<dbReference type="GO" id="GO:0050660">
    <property type="term" value="F:flavin adenine dinucleotide binding"/>
    <property type="evidence" value="ECO:0007669"/>
    <property type="project" value="InterPro"/>
</dbReference>
<evidence type="ECO:0000259" key="4">
    <source>
        <dbReference type="Pfam" id="PF08028"/>
    </source>
</evidence>
<dbReference type="PANTHER" id="PTHR48083:SF19">
    <property type="entry name" value="FLAVIN-DEPENDENT MONOOXYGENASE, OXYGENASE SUBUNIT HSAA"/>
    <property type="match status" value="1"/>
</dbReference>
<protein>
    <submittedName>
        <fullName evidence="5">Acyl-CoA dehydrogenase</fullName>
    </submittedName>
</protein>
<evidence type="ECO:0000259" key="3">
    <source>
        <dbReference type="Pfam" id="PF02771"/>
    </source>
</evidence>
<evidence type="ECO:0000256" key="2">
    <source>
        <dbReference type="ARBA" id="ARBA00049661"/>
    </source>
</evidence>
<dbReference type="GO" id="GO:0005737">
    <property type="term" value="C:cytoplasm"/>
    <property type="evidence" value="ECO:0007669"/>
    <property type="project" value="TreeGrafter"/>
</dbReference>
<evidence type="ECO:0000313" key="6">
    <source>
        <dbReference type="Proteomes" id="UP000472335"/>
    </source>
</evidence>
<dbReference type="InterPro" id="IPR046373">
    <property type="entry name" value="Acyl-CoA_Oxase/DH_mid-dom_sf"/>
</dbReference>
<dbReference type="EMBL" id="JAAKZY010000028">
    <property type="protein sequence ID" value="NGO08274.1"/>
    <property type="molecule type" value="Genomic_DNA"/>
</dbReference>
<dbReference type="Pfam" id="PF08028">
    <property type="entry name" value="Acyl-CoA_dh_2"/>
    <property type="match status" value="1"/>
</dbReference>